<sequence length="464" mass="51996">MRMGVRTDMNCYPGHVNDFTNIKPSEGNVSGLHDQDWVHNTKKLISPLDSACRTLWLGAFIVRLEHIVEVYNTLPFEDHGLGQMDVDRNDRQNFKSAQLLCSRKVGAALAEMRVRHDLMTPERTEGTEIYLGIVADYVDIWASPILTLRQRIVKASTVLCFLKLWRLFIIHGEHGVGKPRPGDNFISNQCFQDVAMFCHFAVLLVKMFRDKYPCFAMPFFRTWSDVCEIFFSKVGGMAGVERAYDFGDLLRSVGSLNRLAEIESMKEGVVVPRAHDKMKCVWEELHLLPRDDKGLRVVHCRADNVAWFKRPWDFEDDLTAKLKDLTYSLPEEGDDGNVGSDVDEEPVGHPTSVEVDVNTQTDGELSSALAANAASVQTVTIAECAHVIGEMKDTMHERCCGRDVNQILRKKINPQVPLPGKSGGLYGKRVWLANLTGIPSFPRIGCNESKGLAISITVVRSSNG</sequence>
<protein>
    <submittedName>
        <fullName evidence="2">Uncharacterized protein</fullName>
    </submittedName>
</protein>
<feature type="compositionally biased region" description="Acidic residues" evidence="1">
    <location>
        <begin position="331"/>
        <end position="345"/>
    </location>
</feature>
<organism evidence="2 3">
    <name type="scientific">Riccia sorocarpa</name>
    <dbReference type="NCBI Taxonomy" id="122646"/>
    <lineage>
        <taxon>Eukaryota</taxon>
        <taxon>Viridiplantae</taxon>
        <taxon>Streptophyta</taxon>
        <taxon>Embryophyta</taxon>
        <taxon>Marchantiophyta</taxon>
        <taxon>Marchantiopsida</taxon>
        <taxon>Marchantiidae</taxon>
        <taxon>Marchantiales</taxon>
        <taxon>Ricciaceae</taxon>
        <taxon>Riccia</taxon>
    </lineage>
</organism>
<gene>
    <name evidence="2" type="ORF">R1sor_013832</name>
</gene>
<keyword evidence="3" id="KW-1185">Reference proteome</keyword>
<name>A0ABD3H7U9_9MARC</name>
<evidence type="ECO:0000313" key="3">
    <source>
        <dbReference type="Proteomes" id="UP001633002"/>
    </source>
</evidence>
<comment type="caution">
    <text evidence="2">The sequence shown here is derived from an EMBL/GenBank/DDBJ whole genome shotgun (WGS) entry which is preliminary data.</text>
</comment>
<proteinExistence type="predicted"/>
<evidence type="ECO:0000256" key="1">
    <source>
        <dbReference type="SAM" id="MobiDB-lite"/>
    </source>
</evidence>
<accession>A0ABD3H7U9</accession>
<dbReference type="EMBL" id="JBJQOH010000004">
    <property type="protein sequence ID" value="KAL3687523.1"/>
    <property type="molecule type" value="Genomic_DNA"/>
</dbReference>
<dbReference type="AlphaFoldDB" id="A0ABD3H7U9"/>
<dbReference type="Proteomes" id="UP001633002">
    <property type="component" value="Unassembled WGS sequence"/>
</dbReference>
<reference evidence="2 3" key="1">
    <citation type="submission" date="2024-09" db="EMBL/GenBank/DDBJ databases">
        <title>Chromosome-scale assembly of Riccia sorocarpa.</title>
        <authorList>
            <person name="Paukszto L."/>
        </authorList>
    </citation>
    <scope>NUCLEOTIDE SEQUENCE [LARGE SCALE GENOMIC DNA]</scope>
    <source>
        <strain evidence="2">LP-2024</strain>
        <tissue evidence="2">Aerial parts of the thallus</tissue>
    </source>
</reference>
<feature type="region of interest" description="Disordered" evidence="1">
    <location>
        <begin position="329"/>
        <end position="349"/>
    </location>
</feature>
<evidence type="ECO:0000313" key="2">
    <source>
        <dbReference type="EMBL" id="KAL3687523.1"/>
    </source>
</evidence>